<sequence>MSKNLGVIVEWANPDCWRVIIDGKIVGFANRMDNGGWGAFDPGDQRISPQHFGKPMAVGKHFLALITAAEGREDE</sequence>
<dbReference type="Proteomes" id="UP001061862">
    <property type="component" value="Chromosome"/>
</dbReference>
<dbReference type="RefSeq" id="WP_262170255.1">
    <property type="nucleotide sequence ID" value="NZ_CP104965.1"/>
</dbReference>
<protein>
    <submittedName>
        <fullName evidence="1">Uncharacterized protein</fullName>
    </submittedName>
</protein>
<evidence type="ECO:0000313" key="2">
    <source>
        <dbReference type="Proteomes" id="UP001061862"/>
    </source>
</evidence>
<dbReference type="EMBL" id="CP104965">
    <property type="protein sequence ID" value="UXN70947.1"/>
    <property type="molecule type" value="Genomic_DNA"/>
</dbReference>
<proteinExistence type="predicted"/>
<name>A0ABY6CI23_9HYPH</name>
<reference evidence="1 2" key="1">
    <citation type="submission" date="2022-09" db="EMBL/GenBank/DDBJ databases">
        <title>Interaction between co-microsymbionts with complementary sets of symbiotic genes in legume-rhizobium systems.</title>
        <authorList>
            <person name="Safronova V."/>
            <person name="Sazanova A."/>
            <person name="Afonin A."/>
            <person name="Chirak E."/>
        </authorList>
    </citation>
    <scope>NUCLEOTIDE SEQUENCE [LARGE SCALE GENOMIC DNA]</scope>
    <source>
        <strain evidence="1 2">A18/4-1</strain>
    </source>
</reference>
<keyword evidence="2" id="KW-1185">Reference proteome</keyword>
<gene>
    <name evidence="1" type="ORF">N8A98_07090</name>
</gene>
<evidence type="ECO:0000313" key="1">
    <source>
        <dbReference type="EMBL" id="UXN70947.1"/>
    </source>
</evidence>
<organism evidence="1 2">
    <name type="scientific">Devosia neptuniae</name>
    <dbReference type="NCBI Taxonomy" id="191302"/>
    <lineage>
        <taxon>Bacteria</taxon>
        <taxon>Pseudomonadati</taxon>
        <taxon>Pseudomonadota</taxon>
        <taxon>Alphaproteobacteria</taxon>
        <taxon>Hyphomicrobiales</taxon>
        <taxon>Devosiaceae</taxon>
        <taxon>Devosia</taxon>
    </lineage>
</organism>
<accession>A0ABY6CI23</accession>